<dbReference type="Proteomes" id="UP001202328">
    <property type="component" value="Unassembled WGS sequence"/>
</dbReference>
<comment type="caution">
    <text evidence="1">The sequence shown here is derived from an EMBL/GenBank/DDBJ whole genome shotgun (WGS) entry which is preliminary data.</text>
</comment>
<feature type="non-terminal residue" evidence="1">
    <location>
        <position position="1"/>
    </location>
</feature>
<evidence type="ECO:0000313" key="2">
    <source>
        <dbReference type="Proteomes" id="UP001202328"/>
    </source>
</evidence>
<proteinExistence type="predicted"/>
<accession>A0AAD4TML5</accession>
<reference evidence="1" key="1">
    <citation type="submission" date="2022-04" db="EMBL/GenBank/DDBJ databases">
        <title>A functionally conserved STORR gene fusion in Papaver species that diverged 16.8 million years ago.</title>
        <authorList>
            <person name="Catania T."/>
        </authorList>
    </citation>
    <scope>NUCLEOTIDE SEQUENCE</scope>
    <source>
        <strain evidence="1">S-188037</strain>
    </source>
</reference>
<evidence type="ECO:0000313" key="1">
    <source>
        <dbReference type="EMBL" id="KAI3961853.1"/>
    </source>
</evidence>
<keyword evidence="2" id="KW-1185">Reference proteome</keyword>
<dbReference type="EMBL" id="JAJJMB010000558">
    <property type="protein sequence ID" value="KAI3961853.1"/>
    <property type="molecule type" value="Genomic_DNA"/>
</dbReference>
<protein>
    <submittedName>
        <fullName evidence="1">Uncharacterized protein</fullName>
    </submittedName>
</protein>
<dbReference type="AlphaFoldDB" id="A0AAD4TML5"/>
<gene>
    <name evidence="1" type="ORF">MKW98_022058</name>
</gene>
<name>A0AAD4TML5_9MAGN</name>
<feature type="non-terminal residue" evidence="1">
    <location>
        <position position="55"/>
    </location>
</feature>
<organism evidence="1 2">
    <name type="scientific">Papaver atlanticum</name>
    <dbReference type="NCBI Taxonomy" id="357466"/>
    <lineage>
        <taxon>Eukaryota</taxon>
        <taxon>Viridiplantae</taxon>
        <taxon>Streptophyta</taxon>
        <taxon>Embryophyta</taxon>
        <taxon>Tracheophyta</taxon>
        <taxon>Spermatophyta</taxon>
        <taxon>Magnoliopsida</taxon>
        <taxon>Ranunculales</taxon>
        <taxon>Papaveraceae</taxon>
        <taxon>Papaveroideae</taxon>
        <taxon>Papaver</taxon>
    </lineage>
</organism>
<sequence>SWGSTTSPLEWVVHVIPCPVSYFWLHPTNGCSLNCLSLSGILCQRLSCLTNSWGS</sequence>